<gene>
    <name evidence="1" type="ORF">L2E82_14426</name>
</gene>
<dbReference type="Proteomes" id="UP001055811">
    <property type="component" value="Linkage Group LG03"/>
</dbReference>
<dbReference type="EMBL" id="CM042011">
    <property type="protein sequence ID" value="KAI3764419.1"/>
    <property type="molecule type" value="Genomic_DNA"/>
</dbReference>
<comment type="caution">
    <text evidence="1">The sequence shown here is derived from an EMBL/GenBank/DDBJ whole genome shotgun (WGS) entry which is preliminary data.</text>
</comment>
<reference evidence="1 2" key="2">
    <citation type="journal article" date="2022" name="Mol. Ecol. Resour.">
        <title>The genomes of chicory, endive, great burdock and yacon provide insights into Asteraceae paleo-polyploidization history and plant inulin production.</title>
        <authorList>
            <person name="Fan W."/>
            <person name="Wang S."/>
            <person name="Wang H."/>
            <person name="Wang A."/>
            <person name="Jiang F."/>
            <person name="Liu H."/>
            <person name="Zhao H."/>
            <person name="Xu D."/>
            <person name="Zhang Y."/>
        </authorList>
    </citation>
    <scope>NUCLEOTIDE SEQUENCE [LARGE SCALE GENOMIC DNA]</scope>
    <source>
        <strain evidence="2">cv. Punajuju</strain>
        <tissue evidence="1">Leaves</tissue>
    </source>
</reference>
<organism evidence="1 2">
    <name type="scientific">Cichorium intybus</name>
    <name type="common">Chicory</name>
    <dbReference type="NCBI Taxonomy" id="13427"/>
    <lineage>
        <taxon>Eukaryota</taxon>
        <taxon>Viridiplantae</taxon>
        <taxon>Streptophyta</taxon>
        <taxon>Embryophyta</taxon>
        <taxon>Tracheophyta</taxon>
        <taxon>Spermatophyta</taxon>
        <taxon>Magnoliopsida</taxon>
        <taxon>eudicotyledons</taxon>
        <taxon>Gunneridae</taxon>
        <taxon>Pentapetalae</taxon>
        <taxon>asterids</taxon>
        <taxon>campanulids</taxon>
        <taxon>Asterales</taxon>
        <taxon>Asteraceae</taxon>
        <taxon>Cichorioideae</taxon>
        <taxon>Cichorieae</taxon>
        <taxon>Cichoriinae</taxon>
        <taxon>Cichorium</taxon>
    </lineage>
</organism>
<name>A0ACB9EZY4_CICIN</name>
<accession>A0ACB9EZY4</accession>
<evidence type="ECO:0000313" key="2">
    <source>
        <dbReference type="Proteomes" id="UP001055811"/>
    </source>
</evidence>
<keyword evidence="2" id="KW-1185">Reference proteome</keyword>
<protein>
    <submittedName>
        <fullName evidence="1">Uncharacterized protein</fullName>
    </submittedName>
</protein>
<sequence length="116" mass="12845">METIIVTLELFKRLPASSIGELVGATISFVVILWTTAALEFLSLVAVEYLSTITTASRPYVAHGPKRSLPPLSPSAKTFSFQNYFICEILWIISDQSKENSFEALEMLFIRLSGLG</sequence>
<evidence type="ECO:0000313" key="1">
    <source>
        <dbReference type="EMBL" id="KAI3764419.1"/>
    </source>
</evidence>
<reference evidence="2" key="1">
    <citation type="journal article" date="2022" name="Mol. Ecol. Resour.">
        <title>The genomes of chicory, endive, great burdock and yacon provide insights into Asteraceae palaeo-polyploidization history and plant inulin production.</title>
        <authorList>
            <person name="Fan W."/>
            <person name="Wang S."/>
            <person name="Wang H."/>
            <person name="Wang A."/>
            <person name="Jiang F."/>
            <person name="Liu H."/>
            <person name="Zhao H."/>
            <person name="Xu D."/>
            <person name="Zhang Y."/>
        </authorList>
    </citation>
    <scope>NUCLEOTIDE SEQUENCE [LARGE SCALE GENOMIC DNA]</scope>
    <source>
        <strain evidence="2">cv. Punajuju</strain>
    </source>
</reference>
<proteinExistence type="predicted"/>